<name>A0AAW8FFT2_9ACTN</name>
<dbReference type="Gene3D" id="2.60.120.10">
    <property type="entry name" value="Jelly Rolls"/>
    <property type="match status" value="2"/>
</dbReference>
<keyword evidence="2" id="KW-0862">Zinc</keyword>
<dbReference type="SUPFAM" id="SSF51182">
    <property type="entry name" value="RmlC-like cupins"/>
    <property type="match status" value="1"/>
</dbReference>
<evidence type="ECO:0000256" key="1">
    <source>
        <dbReference type="ARBA" id="ARBA00022723"/>
    </source>
</evidence>
<dbReference type="PANTHER" id="PTHR42742:SF3">
    <property type="entry name" value="FRUCTOKINASE"/>
    <property type="match status" value="1"/>
</dbReference>
<organism evidence="3 4">
    <name type="scientific">Streptomyces canus</name>
    <dbReference type="NCBI Taxonomy" id="58343"/>
    <lineage>
        <taxon>Bacteria</taxon>
        <taxon>Bacillati</taxon>
        <taxon>Actinomycetota</taxon>
        <taxon>Actinomycetes</taxon>
        <taxon>Kitasatosporales</taxon>
        <taxon>Streptomycetaceae</taxon>
        <taxon>Streptomyces</taxon>
        <taxon>Streptomyces aurantiacus group</taxon>
    </lineage>
</organism>
<evidence type="ECO:0000256" key="2">
    <source>
        <dbReference type="ARBA" id="ARBA00022833"/>
    </source>
</evidence>
<dbReference type="Proteomes" id="UP001234216">
    <property type="component" value="Unassembled WGS sequence"/>
</dbReference>
<dbReference type="EC" id="5.3.1.8" evidence="3"/>
<dbReference type="RefSeq" id="WP_306978623.1">
    <property type="nucleotide sequence ID" value="NZ_JAUSZV010000005.1"/>
</dbReference>
<gene>
    <name evidence="3" type="ORF">QFZ22_004991</name>
</gene>
<evidence type="ECO:0000313" key="4">
    <source>
        <dbReference type="Proteomes" id="UP001234216"/>
    </source>
</evidence>
<dbReference type="GO" id="GO:0004476">
    <property type="term" value="F:mannose-6-phosphate isomerase activity"/>
    <property type="evidence" value="ECO:0007669"/>
    <property type="project" value="UniProtKB-EC"/>
</dbReference>
<proteinExistence type="predicted"/>
<reference evidence="3" key="1">
    <citation type="submission" date="2023-07" db="EMBL/GenBank/DDBJ databases">
        <title>Comparative genomics of wheat-associated soil bacteria to identify genetic determinants of phenazine resistance.</title>
        <authorList>
            <person name="Mouncey N."/>
        </authorList>
    </citation>
    <scope>NUCLEOTIDE SEQUENCE</scope>
    <source>
        <strain evidence="3">V4I22</strain>
    </source>
</reference>
<dbReference type="EMBL" id="JAUSZV010000005">
    <property type="protein sequence ID" value="MDQ0909006.1"/>
    <property type="molecule type" value="Genomic_DNA"/>
</dbReference>
<dbReference type="AlphaFoldDB" id="A0AAW8FFT2"/>
<dbReference type="CDD" id="cd07010">
    <property type="entry name" value="cupin_PMI_type_I_N_bac"/>
    <property type="match status" value="1"/>
</dbReference>
<keyword evidence="3" id="KW-0413">Isomerase</keyword>
<dbReference type="GO" id="GO:0046872">
    <property type="term" value="F:metal ion binding"/>
    <property type="evidence" value="ECO:0007669"/>
    <property type="project" value="UniProtKB-KW"/>
</dbReference>
<dbReference type="InterPro" id="IPR014710">
    <property type="entry name" value="RmlC-like_jellyroll"/>
</dbReference>
<keyword evidence="1" id="KW-0479">Metal-binding</keyword>
<comment type="caution">
    <text evidence="3">The sequence shown here is derived from an EMBL/GenBank/DDBJ whole genome shotgun (WGS) entry which is preliminary data.</text>
</comment>
<dbReference type="InterPro" id="IPR051804">
    <property type="entry name" value="Carb_Metab_Reg_Kinase/Isom"/>
</dbReference>
<accession>A0AAW8FFT2</accession>
<evidence type="ECO:0000313" key="3">
    <source>
        <dbReference type="EMBL" id="MDQ0909006.1"/>
    </source>
</evidence>
<sequence>MDWYPLRLTTPVKQHVFGGRALTERLGRTGLPDGPVAETWEVSDVDGEGARVTDGSLAGQTLRRLVEDHPDELVGRGWRGPWFPVLTKFIDGTGALPVHLHADDDTARRLESEPHGKTEAWHILDAAPGATALVGTKAGVDRETLHRALLAQDFDAVMRRLPVRAGQTVYVPGGTLHSFGPGTLVYEIEQTSDIQQHAMRRHMEDGSELDDGEWHTNLGRLLDEWRPGPRPEFHSGLSVRVDDAVERTVLCAGPYFALERWRAGTAAPLVHDFSTALVVSNAGAPVTVESGGRSERLGRARSLLLPAALGRVRIQGPADLLLGYLPDLEQDIRTPLLAAGHGAAAVAALCEGLAPGPPGPGAGRHGDGR</sequence>
<protein>
    <submittedName>
        <fullName evidence="3">Mannose-6-phosphate isomerase</fullName>
        <ecNumber evidence="3">5.3.1.8</ecNumber>
    </submittedName>
</protein>
<dbReference type="InterPro" id="IPR011051">
    <property type="entry name" value="RmlC_Cupin_sf"/>
</dbReference>
<dbReference type="PANTHER" id="PTHR42742">
    <property type="entry name" value="TRANSCRIPTIONAL REPRESSOR MPRA"/>
    <property type="match status" value="1"/>
</dbReference>